<feature type="compositionally biased region" description="Basic and acidic residues" evidence="11">
    <location>
        <begin position="520"/>
        <end position="530"/>
    </location>
</feature>
<evidence type="ECO:0000256" key="4">
    <source>
        <dbReference type="ARBA" id="ARBA00022855"/>
    </source>
</evidence>
<protein>
    <recommendedName>
        <fullName evidence="10">Protein strawberry notch homolog 2</fullName>
    </recommendedName>
</protein>
<sequence>DLPCLDDISTNSLFSSPTDSLSEYADTQSFINAENLDTVPTIWDVSTSTTTPAQSQLEQNGTSRFQGLASLEDISAIISTPPLGGFQAATEEEEEAEEEEAEELGHVDTYAEYKPSKTIGISHPDIVVETNTLSSVPPPDITYTLSIPESTIKNGLLSALQLEAIIYACQQHEVILQNKQRAGFLIGDGAGVGKGRTVAGIILENYLKGRKKALISNDLKFDAERDLKDIDAATIPVHALNKIKYGDTATSEGVLFATYSALIGESQAGGQLRTRIKQILDWCKPEFDGVIIFDECHKAKNATSTKMGKAVLDLQSKLPHARVVYASATASEPKNMIYMSRLGIWGEGTPFRTFDDFLHSIEKRGVGAMEIVAMDMKVSGMYIARQLSFSGVSFRIEEIGLDGDFKEVYNKAAKLWAEALKTFMQAADELGMVSRKSLWGQFWSSHQRFFKYLCIAAKVRSLVELAQKELEAGKLQCIVIGLQSTGESRTREVLDENDGHLDRFVSAAGVFQSLVTKHFPSEKQSREKAPSNKRKKPRGRQPKVPKHSMDNSIVINITDDSSSDSDGIDTDSNSSPDSLLDNDDVIFVNQTSYQTRIEEMKQDLLNKIAELGKELPLNTLDELIDKFGGPDKVSEMTGRKGRVVRRPDGTVRYESRAEQGLTIDHINLKEKDRFMSGEKLVAIISEAASSGISLQADKRVKNQRRRVHMTLELPWSADRAIQQFRTHRSNQVTAPEYIFLISELAGERRFASIVAKRLESLGALTHGDRRATETRDLSRYNFENKYGTKALDKITKAILGFIDNKVPPPKGYPGGDAMFFRMKAGMVDVGILCKEPRIGNNNEKCSITKFLNRILGLEVHKQNHLFQYFTDNFDYLIEKDKKEGKYDMGILLAPGNDEIYEETQETFLTAGNPQDGQVVLYKISVDRGMPWDEAYNKSLNLSGHDEGFYLSMKLRGNYPCVLLAEQGRGKNFVVYKPNIGKQTHPESLEKLHQKYRKVTPEEARDCWENQFTFSFKKCSHANNGKCKKIEEGQECLQGMRLRQYHMLCGALLRVWKRVSDVVSDITNSSILQIVRLKTKQHNKQVQQQQQQNHNLLANNHHDLLDYFDISLSPQMATQKASPSSSTSSCSSSTSSTSSVSNNMGSLFSNPSPNSLFSSSSSHFPPAYLLSSSDSGPLPNGNCSSGALDVREALNSMLQAGPDRKSVIQYRPQE</sequence>
<keyword evidence="5" id="KW-0805">Transcription regulation</keyword>
<keyword evidence="6" id="KW-0010">Activator</keyword>
<feature type="region of interest" description="Disordered" evidence="11">
    <location>
        <begin position="1117"/>
        <end position="1141"/>
    </location>
</feature>
<dbReference type="Pfam" id="PF25373">
    <property type="entry name" value="SBNO"/>
    <property type="match status" value="1"/>
</dbReference>
<dbReference type="GO" id="GO:0030154">
    <property type="term" value="P:cell differentiation"/>
    <property type="evidence" value="ECO:0007669"/>
    <property type="project" value="UniProtKB-KW"/>
</dbReference>
<evidence type="ECO:0000256" key="7">
    <source>
        <dbReference type="ARBA" id="ARBA00023163"/>
    </source>
</evidence>
<evidence type="ECO:0000256" key="9">
    <source>
        <dbReference type="ARBA" id="ARBA00063805"/>
    </source>
</evidence>
<dbReference type="STRING" id="32507.ENSNBRP00000030300"/>
<feature type="region of interest" description="Disordered" evidence="11">
    <location>
        <begin position="520"/>
        <end position="581"/>
    </location>
</feature>
<feature type="compositionally biased region" description="Low complexity" evidence="11">
    <location>
        <begin position="570"/>
        <end position="579"/>
    </location>
</feature>
<evidence type="ECO:0000256" key="10">
    <source>
        <dbReference type="ARBA" id="ARBA00073423"/>
    </source>
</evidence>
<evidence type="ECO:0000256" key="6">
    <source>
        <dbReference type="ARBA" id="ARBA00023159"/>
    </source>
</evidence>
<keyword evidence="7" id="KW-0804">Transcription</keyword>
<dbReference type="GO" id="GO:0071354">
    <property type="term" value="P:cellular response to interleukin-6"/>
    <property type="evidence" value="ECO:0007669"/>
    <property type="project" value="UniProtKB-ARBA"/>
</dbReference>
<dbReference type="GeneTree" id="ENSGT00940000159946"/>
<reference evidence="13" key="1">
    <citation type="submission" date="2025-08" db="UniProtKB">
        <authorList>
            <consortium name="Ensembl"/>
        </authorList>
    </citation>
    <scope>IDENTIFICATION</scope>
</reference>
<dbReference type="Proteomes" id="UP000261580">
    <property type="component" value="Unassembled WGS sequence"/>
</dbReference>
<dbReference type="FunFam" id="3.40.50.300:FF:003990">
    <property type="entry name" value="Si:ch73-63e15.2"/>
    <property type="match status" value="1"/>
</dbReference>
<evidence type="ECO:0000256" key="1">
    <source>
        <dbReference type="ARBA" id="ARBA00006992"/>
    </source>
</evidence>
<dbReference type="GO" id="GO:0006355">
    <property type="term" value="P:regulation of DNA-templated transcription"/>
    <property type="evidence" value="ECO:0007669"/>
    <property type="project" value="InterPro"/>
</dbReference>
<dbReference type="FunFam" id="3.40.50.300:FF:000342">
    <property type="entry name" value="Protein strawberry notch homolog 2"/>
    <property type="match status" value="1"/>
</dbReference>
<dbReference type="GO" id="GO:0002281">
    <property type="term" value="P:macrophage activation involved in immune response"/>
    <property type="evidence" value="ECO:0007669"/>
    <property type="project" value="UniProtKB-ARBA"/>
</dbReference>
<dbReference type="GO" id="GO:0005634">
    <property type="term" value="C:nucleus"/>
    <property type="evidence" value="ECO:0007669"/>
    <property type="project" value="TreeGrafter"/>
</dbReference>
<dbReference type="Ensembl" id="ENSNBRT00000031072.1">
    <property type="protein sequence ID" value="ENSNBRP00000030300.1"/>
    <property type="gene ID" value="ENSNBRG00000022968.1"/>
</dbReference>
<comment type="function">
    <text evidence="8">Acts as a transcriptional coregulator, that can have both coactivator and corepressor functions. Inhibits the DCSTAMP-repressive activity of TAL1, hence enhancing the access of the transcription factor MITF to the DC-STAMP promoter in osteoclast. Plays a role in bone homeostasis; required as a positive regulator in TNFSF11//RANKL-mediated osteoclast fusion via a DCSTAMP-dependent pathway. May also be required in the regulation of osteoblast differentiation. Involved in the transcriptional corepression of NF-kappaB in macrophages. Plays a role as a regulator in the pro-inflammatory cascade.</text>
</comment>
<dbReference type="PANTHER" id="PTHR12706:SF5">
    <property type="entry name" value="PROTEIN STRAWBERRY NOTCH HOMOLOG 2"/>
    <property type="match status" value="1"/>
</dbReference>
<name>A0A3Q4I1K6_NEOBR</name>
<keyword evidence="3" id="KW-0221">Differentiation</keyword>
<evidence type="ECO:0000256" key="5">
    <source>
        <dbReference type="ARBA" id="ARBA00023015"/>
    </source>
</evidence>
<feature type="compositionally biased region" description="Low complexity" evidence="11">
    <location>
        <begin position="1121"/>
        <end position="1141"/>
    </location>
</feature>
<feature type="compositionally biased region" description="Basic residues" evidence="11">
    <location>
        <begin position="531"/>
        <end position="546"/>
    </location>
</feature>
<dbReference type="Gene3D" id="3.40.50.300">
    <property type="entry name" value="P-loop containing nucleotide triphosphate hydrolases"/>
    <property type="match status" value="1"/>
</dbReference>
<evidence type="ECO:0000259" key="12">
    <source>
        <dbReference type="PROSITE" id="PS51192"/>
    </source>
</evidence>
<dbReference type="InterPro" id="IPR027417">
    <property type="entry name" value="P-loop_NTPase"/>
</dbReference>
<dbReference type="InterPro" id="IPR026741">
    <property type="entry name" value="SNO"/>
</dbReference>
<dbReference type="SUPFAM" id="SSF52540">
    <property type="entry name" value="P-loop containing nucleoside triphosphate hydrolases"/>
    <property type="match status" value="1"/>
</dbReference>
<comment type="similarity">
    <text evidence="1">Belongs to the SBNO family.</text>
</comment>
<reference evidence="13" key="2">
    <citation type="submission" date="2025-09" db="UniProtKB">
        <authorList>
            <consortium name="Ensembl"/>
        </authorList>
    </citation>
    <scope>IDENTIFICATION</scope>
</reference>
<evidence type="ECO:0000256" key="3">
    <source>
        <dbReference type="ARBA" id="ARBA00022782"/>
    </source>
</evidence>
<dbReference type="InterPro" id="IPR014001">
    <property type="entry name" value="Helicase_ATP-bd"/>
</dbReference>
<organism evidence="13 14">
    <name type="scientific">Neolamprologus brichardi</name>
    <name type="common">Fairy cichlid</name>
    <name type="synonym">Lamprologus brichardi</name>
    <dbReference type="NCBI Taxonomy" id="32507"/>
    <lineage>
        <taxon>Eukaryota</taxon>
        <taxon>Metazoa</taxon>
        <taxon>Chordata</taxon>
        <taxon>Craniata</taxon>
        <taxon>Vertebrata</taxon>
        <taxon>Euteleostomi</taxon>
        <taxon>Actinopterygii</taxon>
        <taxon>Neopterygii</taxon>
        <taxon>Teleostei</taxon>
        <taxon>Neoteleostei</taxon>
        <taxon>Acanthomorphata</taxon>
        <taxon>Ovalentaria</taxon>
        <taxon>Cichlomorphae</taxon>
        <taxon>Cichliformes</taxon>
        <taxon>Cichlidae</taxon>
        <taxon>African cichlids</taxon>
        <taxon>Pseudocrenilabrinae</taxon>
        <taxon>Lamprologini</taxon>
        <taxon>Neolamprologus</taxon>
    </lineage>
</organism>
<dbReference type="GO" id="GO:0001503">
    <property type="term" value="P:ossification"/>
    <property type="evidence" value="ECO:0007669"/>
    <property type="project" value="UniProtKB-KW"/>
</dbReference>
<dbReference type="PROSITE" id="PS51192">
    <property type="entry name" value="HELICASE_ATP_BIND_1"/>
    <property type="match status" value="1"/>
</dbReference>
<dbReference type="AlphaFoldDB" id="A0A3Q4I1K6"/>
<dbReference type="PANTHER" id="PTHR12706">
    <property type="entry name" value="STRAWBERRY NOTCH-RELATED"/>
    <property type="match status" value="1"/>
</dbReference>
<evidence type="ECO:0000256" key="2">
    <source>
        <dbReference type="ARBA" id="ARBA00022491"/>
    </source>
</evidence>
<dbReference type="GO" id="GO:0042393">
    <property type="term" value="F:histone binding"/>
    <property type="evidence" value="ECO:0007669"/>
    <property type="project" value="TreeGrafter"/>
</dbReference>
<evidence type="ECO:0000313" key="13">
    <source>
        <dbReference type="Ensembl" id="ENSNBRP00000030300.1"/>
    </source>
</evidence>
<dbReference type="Pfam" id="PF13871">
    <property type="entry name" value="Helicase_C_4"/>
    <property type="match status" value="1"/>
</dbReference>
<evidence type="ECO:0000256" key="11">
    <source>
        <dbReference type="SAM" id="MobiDB-lite"/>
    </source>
</evidence>
<dbReference type="InterPro" id="IPR039187">
    <property type="entry name" value="SNO_AAA"/>
</dbReference>
<keyword evidence="14" id="KW-1185">Reference proteome</keyword>
<dbReference type="GO" id="GO:0031490">
    <property type="term" value="F:chromatin DNA binding"/>
    <property type="evidence" value="ECO:0007669"/>
    <property type="project" value="TreeGrafter"/>
</dbReference>
<keyword evidence="2" id="KW-0678">Repressor</keyword>
<comment type="subunit">
    <text evidence="9">Interacts with TAL1; this interaction inhibits TAL1 occupancy of the DCSTAMP promoter, leading to the activation of the DCSTAMP promoter by the transcription factor MITF.</text>
</comment>
<proteinExistence type="inferred from homology"/>
<feature type="domain" description="Helicase ATP-binding" evidence="12">
    <location>
        <begin position="175"/>
        <end position="348"/>
    </location>
</feature>
<evidence type="ECO:0000313" key="14">
    <source>
        <dbReference type="Proteomes" id="UP000261580"/>
    </source>
</evidence>
<dbReference type="Pfam" id="PF13872">
    <property type="entry name" value="AAA_34"/>
    <property type="match status" value="1"/>
</dbReference>
<dbReference type="Bgee" id="ENSNBRG00000022968">
    <property type="expression patterns" value="Expressed in blood and 8 other cell types or tissues"/>
</dbReference>
<feature type="compositionally biased region" description="Low complexity" evidence="11">
    <location>
        <begin position="550"/>
        <end position="560"/>
    </location>
</feature>
<accession>A0A3Q4I1K6</accession>
<dbReference type="InterPro" id="IPR026937">
    <property type="entry name" value="SBNO_Helicase_C_dom"/>
</dbReference>
<evidence type="ECO:0000256" key="8">
    <source>
        <dbReference type="ARBA" id="ARBA00055221"/>
    </source>
</evidence>
<dbReference type="InterPro" id="IPR057332">
    <property type="entry name" value="SBNO_a/b_dom"/>
</dbReference>
<keyword evidence="4" id="KW-0892">Osteogenesis</keyword>